<sequence length="411" mass="45654">MPLFSLYKKAFAGLSPSTWWLSLVLLINRSGNMVLPFLTIYLTQHLGFSIAQAGLVLAFFGIGSVLGALAGGRLADRIGFYPVQFWSLFLNGVLFIILGQMRTMLQISACTFVLSLVGEAFRPANASAIAWYSKPENRVRSYSLNRLAVNLGFSIGPAVGGMLAAISYNFLFWADGLTCIVAALIMRVLLPPAKVNDRKAGGDKQEQIPAGQGPTAYQDVLYLVFVVLVMLYAMGFFQIGSIVPIFFKTVLHMNEFYIGLVLAFNGLLIALLEMVLVYKLENTKPPLAIIYRGMFLNCLAFLSLILLPAIGLTSVVFILFFTFSEMLTMPYMNAFWIGRSREHNRGQYAALYTIAYSVAQIISPSLSAYLVERLGFRDWWYIITAWSLLTAGGFWLLQRKVSAQNLARNPL</sequence>
<reference evidence="9 10" key="1">
    <citation type="submission" date="2019-09" db="EMBL/GenBank/DDBJ databases">
        <title>Chitinophaga ginsengihumi sp. nov., isolated from soil of ginseng rhizosphere.</title>
        <authorList>
            <person name="Lee J."/>
        </authorList>
    </citation>
    <scope>NUCLEOTIDE SEQUENCE [LARGE SCALE GENOMIC DNA]</scope>
    <source>
        <strain evidence="9 10">BN140078</strain>
    </source>
</reference>
<keyword evidence="10" id="KW-1185">Reference proteome</keyword>
<dbReference type="PRINTS" id="PR01035">
    <property type="entry name" value="TCRTETA"/>
</dbReference>
<dbReference type="GO" id="GO:0005886">
    <property type="term" value="C:plasma membrane"/>
    <property type="evidence" value="ECO:0007669"/>
    <property type="project" value="UniProtKB-SubCell"/>
</dbReference>
<comment type="subcellular location">
    <subcellularLocation>
        <location evidence="1">Cell membrane</location>
        <topology evidence="1">Multi-pass membrane protein</topology>
    </subcellularLocation>
</comment>
<dbReference type="InterPro" id="IPR011701">
    <property type="entry name" value="MFS"/>
</dbReference>
<dbReference type="EMBL" id="VUOC01000002">
    <property type="protein sequence ID" value="KAA2243878.1"/>
    <property type="molecule type" value="Genomic_DNA"/>
</dbReference>
<organism evidence="9 10">
    <name type="scientific">Chitinophaga agrisoli</name>
    <dbReference type="NCBI Taxonomy" id="2607653"/>
    <lineage>
        <taxon>Bacteria</taxon>
        <taxon>Pseudomonadati</taxon>
        <taxon>Bacteroidota</taxon>
        <taxon>Chitinophagia</taxon>
        <taxon>Chitinophagales</taxon>
        <taxon>Chitinophagaceae</taxon>
        <taxon>Chitinophaga</taxon>
    </lineage>
</organism>
<keyword evidence="2" id="KW-0813">Transport</keyword>
<feature type="transmembrane region" description="Helical" evidence="7">
    <location>
        <begin position="147"/>
        <end position="166"/>
    </location>
</feature>
<feature type="transmembrane region" description="Helical" evidence="7">
    <location>
        <begin position="316"/>
        <end position="337"/>
    </location>
</feature>
<dbReference type="Proteomes" id="UP000324611">
    <property type="component" value="Unassembled WGS sequence"/>
</dbReference>
<comment type="caution">
    <text evidence="9">The sequence shown here is derived from an EMBL/GenBank/DDBJ whole genome shotgun (WGS) entry which is preliminary data.</text>
</comment>
<feature type="transmembrane region" description="Helical" evidence="7">
    <location>
        <begin position="289"/>
        <end position="310"/>
    </location>
</feature>
<dbReference type="PROSITE" id="PS50850">
    <property type="entry name" value="MFS"/>
    <property type="match status" value="1"/>
</dbReference>
<keyword evidence="6 7" id="KW-0472">Membrane</keyword>
<evidence type="ECO:0000256" key="5">
    <source>
        <dbReference type="ARBA" id="ARBA00022989"/>
    </source>
</evidence>
<dbReference type="Pfam" id="PF07690">
    <property type="entry name" value="MFS_1"/>
    <property type="match status" value="1"/>
</dbReference>
<dbReference type="InterPro" id="IPR050171">
    <property type="entry name" value="MFS_Transporters"/>
</dbReference>
<protein>
    <submittedName>
        <fullName evidence="9">MFS transporter</fullName>
    </submittedName>
</protein>
<feature type="transmembrane region" description="Helical" evidence="7">
    <location>
        <begin position="220"/>
        <end position="244"/>
    </location>
</feature>
<accession>A0A5B2VYY0</accession>
<dbReference type="Gene3D" id="1.20.1250.20">
    <property type="entry name" value="MFS general substrate transporter like domains"/>
    <property type="match status" value="2"/>
</dbReference>
<feature type="transmembrane region" description="Helical" evidence="7">
    <location>
        <begin position="379"/>
        <end position="397"/>
    </location>
</feature>
<keyword evidence="5 7" id="KW-1133">Transmembrane helix</keyword>
<dbReference type="InterPro" id="IPR036259">
    <property type="entry name" value="MFS_trans_sf"/>
</dbReference>
<dbReference type="PANTHER" id="PTHR23517">
    <property type="entry name" value="RESISTANCE PROTEIN MDTM, PUTATIVE-RELATED-RELATED"/>
    <property type="match status" value="1"/>
</dbReference>
<evidence type="ECO:0000256" key="4">
    <source>
        <dbReference type="ARBA" id="ARBA00022692"/>
    </source>
</evidence>
<evidence type="ECO:0000256" key="7">
    <source>
        <dbReference type="SAM" id="Phobius"/>
    </source>
</evidence>
<name>A0A5B2VYY0_9BACT</name>
<dbReference type="InterPro" id="IPR020846">
    <property type="entry name" value="MFS_dom"/>
</dbReference>
<feature type="transmembrane region" description="Helical" evidence="7">
    <location>
        <begin position="172"/>
        <end position="190"/>
    </location>
</feature>
<feature type="transmembrane region" description="Helical" evidence="7">
    <location>
        <begin position="54"/>
        <end position="72"/>
    </location>
</feature>
<keyword evidence="3" id="KW-1003">Cell membrane</keyword>
<evidence type="ECO:0000259" key="8">
    <source>
        <dbReference type="PROSITE" id="PS50850"/>
    </source>
</evidence>
<dbReference type="GO" id="GO:0022857">
    <property type="term" value="F:transmembrane transporter activity"/>
    <property type="evidence" value="ECO:0007669"/>
    <property type="project" value="InterPro"/>
</dbReference>
<dbReference type="InterPro" id="IPR001958">
    <property type="entry name" value="Tet-R_TetA/multi-R_MdtG-like"/>
</dbReference>
<feature type="transmembrane region" description="Helical" evidence="7">
    <location>
        <begin position="256"/>
        <end position="277"/>
    </location>
</feature>
<feature type="transmembrane region" description="Helical" evidence="7">
    <location>
        <begin position="349"/>
        <end position="367"/>
    </location>
</feature>
<gene>
    <name evidence="9" type="ORF">F0L74_11155</name>
</gene>
<keyword evidence="4 7" id="KW-0812">Transmembrane</keyword>
<evidence type="ECO:0000313" key="9">
    <source>
        <dbReference type="EMBL" id="KAA2243878.1"/>
    </source>
</evidence>
<proteinExistence type="predicted"/>
<reference evidence="9 10" key="2">
    <citation type="submission" date="2019-09" db="EMBL/GenBank/DDBJ databases">
        <authorList>
            <person name="Jin C."/>
        </authorList>
    </citation>
    <scope>NUCLEOTIDE SEQUENCE [LARGE SCALE GENOMIC DNA]</scope>
    <source>
        <strain evidence="9 10">BN140078</strain>
    </source>
</reference>
<feature type="transmembrane region" description="Helical" evidence="7">
    <location>
        <begin position="78"/>
        <end position="98"/>
    </location>
</feature>
<dbReference type="AlphaFoldDB" id="A0A5B2VYY0"/>
<dbReference type="PANTHER" id="PTHR23517:SF2">
    <property type="entry name" value="MULTIDRUG RESISTANCE PROTEIN MDTH"/>
    <property type="match status" value="1"/>
</dbReference>
<evidence type="ECO:0000256" key="2">
    <source>
        <dbReference type="ARBA" id="ARBA00022448"/>
    </source>
</evidence>
<evidence type="ECO:0000256" key="3">
    <source>
        <dbReference type="ARBA" id="ARBA00022475"/>
    </source>
</evidence>
<evidence type="ECO:0000256" key="1">
    <source>
        <dbReference type="ARBA" id="ARBA00004651"/>
    </source>
</evidence>
<evidence type="ECO:0000256" key="6">
    <source>
        <dbReference type="ARBA" id="ARBA00023136"/>
    </source>
</evidence>
<evidence type="ECO:0000313" key="10">
    <source>
        <dbReference type="Proteomes" id="UP000324611"/>
    </source>
</evidence>
<dbReference type="SUPFAM" id="SSF103473">
    <property type="entry name" value="MFS general substrate transporter"/>
    <property type="match status" value="1"/>
</dbReference>
<feature type="domain" description="Major facilitator superfamily (MFS) profile" evidence="8">
    <location>
        <begin position="17"/>
        <end position="402"/>
    </location>
</feature>